<evidence type="ECO:0000313" key="1">
    <source>
        <dbReference type="EMBL" id="VDM12761.1"/>
    </source>
</evidence>
<dbReference type="AlphaFoldDB" id="A0A3P7DS16"/>
<dbReference type="EMBL" id="UYWW01003449">
    <property type="protein sequence ID" value="VDM12761.1"/>
    <property type="molecule type" value="Genomic_DNA"/>
</dbReference>
<accession>A0A3P7DS16</accession>
<dbReference type="InParanoid" id="A0A3P7DS16"/>
<gene>
    <name evidence="1" type="ORF">WBA_LOCUS6147</name>
</gene>
<sequence length="53" mass="6282">MGMVGQIGCRYWGAFAAIYKCVDKWKPRQRRKSVDPRSFRFLQAKQSVRKKSM</sequence>
<dbReference type="Proteomes" id="UP000270924">
    <property type="component" value="Unassembled WGS sequence"/>
</dbReference>
<reference evidence="1 2" key="1">
    <citation type="submission" date="2018-11" db="EMBL/GenBank/DDBJ databases">
        <authorList>
            <consortium name="Pathogen Informatics"/>
        </authorList>
    </citation>
    <scope>NUCLEOTIDE SEQUENCE [LARGE SCALE GENOMIC DNA]</scope>
</reference>
<dbReference type="OrthoDB" id="5406014at2759"/>
<organism evidence="1 2">
    <name type="scientific">Wuchereria bancrofti</name>
    <dbReference type="NCBI Taxonomy" id="6293"/>
    <lineage>
        <taxon>Eukaryota</taxon>
        <taxon>Metazoa</taxon>
        <taxon>Ecdysozoa</taxon>
        <taxon>Nematoda</taxon>
        <taxon>Chromadorea</taxon>
        <taxon>Rhabditida</taxon>
        <taxon>Spirurina</taxon>
        <taxon>Spiruromorpha</taxon>
        <taxon>Filarioidea</taxon>
        <taxon>Onchocercidae</taxon>
        <taxon>Wuchereria</taxon>
    </lineage>
</organism>
<evidence type="ECO:0000313" key="2">
    <source>
        <dbReference type="Proteomes" id="UP000270924"/>
    </source>
</evidence>
<name>A0A3P7DS16_WUCBA</name>
<proteinExistence type="predicted"/>
<keyword evidence="2" id="KW-1185">Reference proteome</keyword>
<protein>
    <submittedName>
        <fullName evidence="1">Uncharacterized protein</fullName>
    </submittedName>
</protein>